<comment type="caution">
    <text evidence="1">The sequence shown here is derived from an EMBL/GenBank/DDBJ whole genome shotgun (WGS) entry which is preliminary data.</text>
</comment>
<evidence type="ECO:0000313" key="2">
    <source>
        <dbReference type="Proteomes" id="UP000247409"/>
    </source>
</evidence>
<organism evidence="1 2">
    <name type="scientific">Gracilariopsis chorda</name>
    <dbReference type="NCBI Taxonomy" id="448386"/>
    <lineage>
        <taxon>Eukaryota</taxon>
        <taxon>Rhodophyta</taxon>
        <taxon>Florideophyceae</taxon>
        <taxon>Rhodymeniophycidae</taxon>
        <taxon>Gracilariales</taxon>
        <taxon>Gracilariaceae</taxon>
        <taxon>Gracilariopsis</taxon>
    </lineage>
</organism>
<gene>
    <name evidence="1" type="ORF">BWQ96_09238</name>
</gene>
<name>A0A2V3IG73_9FLOR</name>
<proteinExistence type="predicted"/>
<reference evidence="1 2" key="1">
    <citation type="journal article" date="2018" name="Mol. Biol. Evol.">
        <title>Analysis of the draft genome of the red seaweed Gracilariopsis chorda provides insights into genome size evolution in Rhodophyta.</title>
        <authorList>
            <person name="Lee J."/>
            <person name="Yang E.C."/>
            <person name="Graf L."/>
            <person name="Yang J.H."/>
            <person name="Qiu H."/>
            <person name="Zel Zion U."/>
            <person name="Chan C.X."/>
            <person name="Stephens T.G."/>
            <person name="Weber A.P.M."/>
            <person name="Boo G.H."/>
            <person name="Boo S.M."/>
            <person name="Kim K.M."/>
            <person name="Shin Y."/>
            <person name="Jung M."/>
            <person name="Lee S.J."/>
            <person name="Yim H.S."/>
            <person name="Lee J.H."/>
            <person name="Bhattacharya D."/>
            <person name="Yoon H.S."/>
        </authorList>
    </citation>
    <scope>NUCLEOTIDE SEQUENCE [LARGE SCALE GENOMIC DNA]</scope>
    <source>
        <strain evidence="1 2">SKKU-2015</strain>
        <tissue evidence="1">Whole body</tissue>
    </source>
</reference>
<sequence length="120" mass="13391">MGGILDPLSAIQMLPAVTEVDVVTQSSKLIMEGLFVPNFIMDISSQTMEDFMALPDCEQRGIFVTLGGLFLCSFEKISRLTADCNPYNAPSEYRVPLILPQELACLRPMDFYHIVNAQKE</sequence>
<dbReference type="EMBL" id="NBIV01000240">
    <property type="protein sequence ID" value="PXF41043.1"/>
    <property type="molecule type" value="Genomic_DNA"/>
</dbReference>
<keyword evidence="2" id="KW-1185">Reference proteome</keyword>
<protein>
    <submittedName>
        <fullName evidence="1">Uncharacterized protein</fullName>
    </submittedName>
</protein>
<evidence type="ECO:0000313" key="1">
    <source>
        <dbReference type="EMBL" id="PXF41043.1"/>
    </source>
</evidence>
<dbReference type="Proteomes" id="UP000247409">
    <property type="component" value="Unassembled WGS sequence"/>
</dbReference>
<dbReference type="AlphaFoldDB" id="A0A2V3IG73"/>
<accession>A0A2V3IG73</accession>